<feature type="compositionally biased region" description="Basic and acidic residues" evidence="9">
    <location>
        <begin position="181"/>
        <end position="191"/>
    </location>
</feature>
<feature type="compositionally biased region" description="Basic and acidic residues" evidence="9">
    <location>
        <begin position="95"/>
        <end position="106"/>
    </location>
</feature>
<evidence type="ECO:0000256" key="8">
    <source>
        <dbReference type="HAMAP-Rule" id="MF_00970"/>
    </source>
</evidence>
<dbReference type="InterPro" id="IPR028878">
    <property type="entry name" value="RNase_E"/>
</dbReference>
<accession>A0A7W6N9P5</accession>
<dbReference type="PANTHER" id="PTHR30001">
    <property type="entry name" value="RIBONUCLEASE"/>
    <property type="match status" value="1"/>
</dbReference>
<feature type="region of interest" description="Disordered" evidence="9">
    <location>
        <begin position="92"/>
        <end position="229"/>
    </location>
</feature>
<keyword evidence="13" id="KW-1185">Reference proteome</keyword>
<feature type="compositionally biased region" description="Acidic residues" evidence="9">
    <location>
        <begin position="664"/>
        <end position="676"/>
    </location>
</feature>
<feature type="compositionally biased region" description="Acidic residues" evidence="9">
    <location>
        <begin position="192"/>
        <end position="210"/>
    </location>
</feature>
<keyword evidence="4 8" id="KW-0255">Endonuclease</keyword>
<dbReference type="Pfam" id="PF10150">
    <property type="entry name" value="RNase_E_G"/>
    <property type="match status" value="1"/>
</dbReference>
<keyword evidence="8" id="KW-0997">Cell inner membrane</keyword>
<evidence type="ECO:0000256" key="7">
    <source>
        <dbReference type="ARBA" id="ARBA00022884"/>
    </source>
</evidence>
<keyword evidence="8" id="KW-1003">Cell membrane</keyword>
<evidence type="ECO:0000259" key="10">
    <source>
        <dbReference type="Pfam" id="PF10150"/>
    </source>
</evidence>
<comment type="similarity">
    <text evidence="8">Belongs to the RNase E/G family. RNase E subfamily.</text>
</comment>
<dbReference type="GO" id="GO:0000049">
    <property type="term" value="F:tRNA binding"/>
    <property type="evidence" value="ECO:0007669"/>
    <property type="project" value="UniProtKB-KW"/>
</dbReference>
<evidence type="ECO:0000313" key="13">
    <source>
        <dbReference type="Proteomes" id="UP000519439"/>
    </source>
</evidence>
<keyword evidence="8" id="KW-0862">Zinc</keyword>
<evidence type="ECO:0000256" key="1">
    <source>
        <dbReference type="ARBA" id="ARBA00022490"/>
    </source>
</evidence>
<feature type="region of interest" description="Required for zinc-mediated homotetramerization and catalytic activity" evidence="8">
    <location>
        <begin position="551"/>
        <end position="554"/>
    </location>
</feature>
<gene>
    <name evidence="8" type="primary">rne</name>
    <name evidence="12" type="ORF">GGR34_003626</name>
</gene>
<dbReference type="EC" id="3.1.26.12" evidence="8"/>
<feature type="binding site" evidence="8">
    <location>
        <position position="551"/>
    </location>
    <ligand>
        <name>Zn(2+)</name>
        <dbReference type="ChEBI" id="CHEBI:29105"/>
        <note>ligand shared between dimeric partners</note>
    </ligand>
</feature>
<comment type="subunit">
    <text evidence="8">Homotetramer formed by a dimer of dimers.</text>
</comment>
<keyword evidence="5 8" id="KW-0378">Hydrolase</keyword>
<dbReference type="GO" id="GO:0008033">
    <property type="term" value="P:tRNA processing"/>
    <property type="evidence" value="ECO:0007669"/>
    <property type="project" value="UniProtKB-UniRule"/>
</dbReference>
<feature type="compositionally biased region" description="Basic and acidic residues" evidence="9">
    <location>
        <begin position="682"/>
        <end position="692"/>
    </location>
</feature>
<feature type="compositionally biased region" description="Acidic residues" evidence="9">
    <location>
        <begin position="714"/>
        <end position="751"/>
    </location>
</feature>
<feature type="compositionally biased region" description="Low complexity" evidence="9">
    <location>
        <begin position="815"/>
        <end position="844"/>
    </location>
</feature>
<keyword evidence="8" id="KW-0698">rRNA processing</keyword>
<name>A0A7W6N9P5_9HYPH</name>
<dbReference type="InterPro" id="IPR012340">
    <property type="entry name" value="NA-bd_OB-fold"/>
</dbReference>
<dbReference type="AlphaFoldDB" id="A0A7W6N9P5"/>
<organism evidence="12 13">
    <name type="scientific">Microvirga flocculans</name>
    <dbReference type="NCBI Taxonomy" id="217168"/>
    <lineage>
        <taxon>Bacteria</taxon>
        <taxon>Pseudomonadati</taxon>
        <taxon>Pseudomonadota</taxon>
        <taxon>Alphaproteobacteria</taxon>
        <taxon>Hyphomicrobiales</taxon>
        <taxon>Methylobacteriaceae</taxon>
        <taxon>Microvirga</taxon>
    </lineage>
</organism>
<sequence>MANKMLIDASHPEETRVVVVRGQKVEEFDFESANRKQLRGNIYLAKVTRVEPSLQAAFVEYGGNRHGFLAFSEIHPDYYQIPVADRQALLEAEAEAQREEEHEEERRRHRRRRSSPRRAEKDETVVSTEAEAGPEEGVEATAEGEPEAAVPAEGAEEAAIAATEASAHVETAPAGEASEEVEARSADKETESGDEEDDEGEDEESEEEHEIVEQLGGGDALEDVPQRPRVQRKQYKIQEVIKRRQILLVQVVKEERGNKGAALTTYLSLAGRYSVLMPNTGRGGGISRKITNAADRKRLKEIAQELEVPEGMGIILRTAGASRTKPEIKRDYEYLMRLWESVRELTLKSAAPALVYEEGSLIKRAIRDLYNKDIDDILVSGDEGYREAKDFMRMLMPSHAKLVQPYREPQPLFAKYGVEAQLDAMFSNVVTLKSGGYLVINPTEALVSIDVNSGRSTREHNIEDTALRTNLEAAEEIARQLRLRDLAGLIVIDFIDMEEKRNNRAVEKKLNECLKNDRARIQVGRISPFGLLEMSRQRIRTGVLESSSIPCPHCAGTGFVRSTPSVALQVLRSIEETLIKNAGYNLIVRTRMEAAFYILNQKRVHLQELESRFGVSISIVADDTLHGTTTYAIDRGEPALRLEHKAAATGIQIDAIAPMDETVEEIEDETEEEGGEEAAAAGEERGEQGEGGRRRRRRRRRRGRDREAPAGAEAGEEGIESGEAEETAGTEEEEAAAETSGEEISAESAEGEEARGRRRRRGRRGGRGRGRDETAEEFAMEEGFVAPQEAEAAPVEEAKPEAEAPKPAAEEEHIVAPAQPVAQEEPAATAPVVPEPEPVAVVLTPPDPERPKRAGWWSKAKSVLSGS</sequence>
<feature type="compositionally biased region" description="Low complexity" evidence="9">
    <location>
        <begin position="147"/>
        <end position="170"/>
    </location>
</feature>
<comment type="cofactor">
    <cofactor evidence="8">
        <name>Zn(2+)</name>
        <dbReference type="ChEBI" id="CHEBI:29105"/>
    </cofactor>
    <text evidence="8">Binds 2 Zn(2+) ions per homotetramer.</text>
</comment>
<feature type="binding site" evidence="8">
    <location>
        <position position="450"/>
    </location>
    <ligand>
        <name>Mg(2+)</name>
        <dbReference type="ChEBI" id="CHEBI:18420"/>
        <note>catalytic</note>
    </ligand>
</feature>
<protein>
    <recommendedName>
        <fullName evidence="8">Ribonuclease E</fullName>
        <shortName evidence="8">RNase E</shortName>
        <ecNumber evidence="8">3.1.26.12</ecNumber>
    </recommendedName>
</protein>
<keyword evidence="8" id="KW-0820">tRNA-binding</keyword>
<dbReference type="GO" id="GO:0009898">
    <property type="term" value="C:cytoplasmic side of plasma membrane"/>
    <property type="evidence" value="ECO:0007669"/>
    <property type="project" value="UniProtKB-UniRule"/>
</dbReference>
<proteinExistence type="inferred from homology"/>
<dbReference type="PANTHER" id="PTHR30001:SF1">
    <property type="entry name" value="RIBONUCLEASE E_G-LIKE PROTEIN, CHLOROPLASTIC"/>
    <property type="match status" value="1"/>
</dbReference>
<dbReference type="EMBL" id="JACIDC010000017">
    <property type="protein sequence ID" value="MBB4041942.1"/>
    <property type="molecule type" value="Genomic_DNA"/>
</dbReference>
<keyword evidence="8" id="KW-0819">tRNA processing</keyword>
<comment type="caution">
    <text evidence="12">The sequence shown here is derived from an EMBL/GenBank/DDBJ whole genome shotgun (WGS) entry which is preliminary data.</text>
</comment>
<dbReference type="NCBIfam" id="TIGR00757">
    <property type="entry name" value="RNaseEG"/>
    <property type="match status" value="1"/>
</dbReference>
<dbReference type="GO" id="GO:0008995">
    <property type="term" value="F:ribonuclease E activity"/>
    <property type="evidence" value="ECO:0007669"/>
    <property type="project" value="UniProtKB-EC"/>
</dbReference>
<keyword evidence="6 8" id="KW-0460">Magnesium</keyword>
<dbReference type="GO" id="GO:0006402">
    <property type="term" value="P:mRNA catabolic process"/>
    <property type="evidence" value="ECO:0007669"/>
    <property type="project" value="UniProtKB-UniRule"/>
</dbReference>
<feature type="compositionally biased region" description="Basic residues" evidence="9">
    <location>
        <begin position="756"/>
        <end position="768"/>
    </location>
</feature>
<comment type="function">
    <text evidence="8">Endoribonuclease that plays a central role in RNA processing and decay. Required for the maturation of 5S and 16S rRNAs and the majority of tRNAs. Also involved in the degradation of most mRNAs.</text>
</comment>
<evidence type="ECO:0000256" key="2">
    <source>
        <dbReference type="ARBA" id="ARBA00022722"/>
    </source>
</evidence>
<dbReference type="InterPro" id="IPR004659">
    <property type="entry name" value="RNase_E/G"/>
</dbReference>
<keyword evidence="7 8" id="KW-0694">RNA-binding</keyword>
<keyword evidence="3 8" id="KW-0479">Metal-binding</keyword>
<evidence type="ECO:0000256" key="9">
    <source>
        <dbReference type="SAM" id="MobiDB-lite"/>
    </source>
</evidence>
<dbReference type="Proteomes" id="UP000519439">
    <property type="component" value="Unassembled WGS sequence"/>
</dbReference>
<feature type="compositionally biased region" description="Basic residues" evidence="9">
    <location>
        <begin position="107"/>
        <end position="116"/>
    </location>
</feature>
<feature type="binding site" evidence="8">
    <location>
        <position position="554"/>
    </location>
    <ligand>
        <name>Zn(2+)</name>
        <dbReference type="ChEBI" id="CHEBI:29105"/>
        <note>ligand shared between dimeric partners</note>
    </ligand>
</feature>
<keyword evidence="2 8" id="KW-0540">Nuclease</keyword>
<comment type="cofactor">
    <cofactor evidence="8">
        <name>Mg(2+)</name>
        <dbReference type="ChEBI" id="CHEBI:18420"/>
    </cofactor>
    <text evidence="8">Binds 1 Mg(2+) ion per subunit.</text>
</comment>
<dbReference type="GO" id="GO:0019843">
    <property type="term" value="F:rRNA binding"/>
    <property type="evidence" value="ECO:0007669"/>
    <property type="project" value="UniProtKB-KW"/>
</dbReference>
<dbReference type="GO" id="GO:0006364">
    <property type="term" value="P:rRNA processing"/>
    <property type="evidence" value="ECO:0007669"/>
    <property type="project" value="UniProtKB-UniRule"/>
</dbReference>
<keyword evidence="8" id="KW-0472">Membrane</keyword>
<feature type="compositionally biased region" description="Basic and acidic residues" evidence="9">
    <location>
        <begin position="796"/>
        <end position="814"/>
    </location>
</feature>
<evidence type="ECO:0000256" key="3">
    <source>
        <dbReference type="ARBA" id="ARBA00022723"/>
    </source>
</evidence>
<dbReference type="InterPro" id="IPR019307">
    <property type="entry name" value="RNA-bd_AU-1/RNase_E/G"/>
</dbReference>
<keyword evidence="8" id="KW-0699">rRNA-binding</keyword>
<evidence type="ECO:0000313" key="12">
    <source>
        <dbReference type="EMBL" id="MBB4041942.1"/>
    </source>
</evidence>
<dbReference type="Gene3D" id="3.40.1260.20">
    <property type="entry name" value="Ribonuclease E, catalytic domain"/>
    <property type="match status" value="1"/>
</dbReference>
<dbReference type="Gene3D" id="2.40.50.140">
    <property type="entry name" value="Nucleic acid-binding proteins"/>
    <property type="match status" value="2"/>
</dbReference>
<dbReference type="GO" id="GO:0008270">
    <property type="term" value="F:zinc ion binding"/>
    <property type="evidence" value="ECO:0007669"/>
    <property type="project" value="UniProtKB-UniRule"/>
</dbReference>
<dbReference type="InterPro" id="IPR048583">
    <property type="entry name" value="RNase_E_G_thioredoxin-like"/>
</dbReference>
<dbReference type="GO" id="GO:0005737">
    <property type="term" value="C:cytoplasm"/>
    <property type="evidence" value="ECO:0007669"/>
    <property type="project" value="UniProtKB-SubCell"/>
</dbReference>
<evidence type="ECO:0000259" key="11">
    <source>
        <dbReference type="Pfam" id="PF20833"/>
    </source>
</evidence>
<feature type="compositionally biased region" description="Low complexity" evidence="9">
    <location>
        <begin position="785"/>
        <end position="795"/>
    </location>
</feature>
<feature type="domain" description="RNA-binding protein AU-1/Ribonuclease E/G" evidence="10">
    <location>
        <begin position="268"/>
        <end position="538"/>
    </location>
</feature>
<evidence type="ECO:0000256" key="5">
    <source>
        <dbReference type="ARBA" id="ARBA00022801"/>
    </source>
</evidence>
<keyword evidence="1 8" id="KW-0963">Cytoplasm</keyword>
<dbReference type="RefSeq" id="WP_027317201.1">
    <property type="nucleotide sequence ID" value="NZ_JACIDC010000017.1"/>
</dbReference>
<comment type="catalytic activity">
    <reaction evidence="8">
        <text>Endonucleolytic cleavage of single-stranded RNA in A- and U-rich regions.</text>
        <dbReference type="EC" id="3.1.26.12"/>
    </reaction>
</comment>
<feature type="region of interest" description="Disordered" evidence="9">
    <location>
        <begin position="664"/>
        <end position="867"/>
    </location>
</feature>
<dbReference type="GO" id="GO:0000287">
    <property type="term" value="F:magnesium ion binding"/>
    <property type="evidence" value="ECO:0007669"/>
    <property type="project" value="UniProtKB-UniRule"/>
</dbReference>
<evidence type="ECO:0000256" key="6">
    <source>
        <dbReference type="ARBA" id="ARBA00022842"/>
    </source>
</evidence>
<dbReference type="SUPFAM" id="SSF50249">
    <property type="entry name" value="Nucleic acid-binding proteins"/>
    <property type="match status" value="1"/>
</dbReference>
<feature type="compositionally biased region" description="Basic residues" evidence="9">
    <location>
        <begin position="693"/>
        <end position="703"/>
    </location>
</feature>
<reference evidence="12 13" key="1">
    <citation type="submission" date="2020-08" db="EMBL/GenBank/DDBJ databases">
        <title>Genomic Encyclopedia of Type Strains, Phase IV (KMG-IV): sequencing the most valuable type-strain genomes for metagenomic binning, comparative biology and taxonomic classification.</title>
        <authorList>
            <person name="Goeker M."/>
        </authorList>
    </citation>
    <scope>NUCLEOTIDE SEQUENCE [LARGE SCALE GENOMIC DNA]</scope>
    <source>
        <strain evidence="12 13">DSM 15743</strain>
    </source>
</reference>
<comment type="subcellular location">
    <subcellularLocation>
        <location evidence="8">Cytoplasm</location>
    </subcellularLocation>
    <subcellularLocation>
        <location evidence="8">Cell inner membrane</location>
        <topology evidence="8">Peripheral membrane protein</topology>
        <orientation evidence="8">Cytoplasmic side</orientation>
    </subcellularLocation>
</comment>
<feature type="compositionally biased region" description="Acidic residues" evidence="9">
    <location>
        <begin position="132"/>
        <end position="146"/>
    </location>
</feature>
<dbReference type="HAMAP" id="MF_00970">
    <property type="entry name" value="RNase_E"/>
    <property type="match status" value="1"/>
</dbReference>
<feature type="binding site" evidence="8">
    <location>
        <position position="493"/>
    </location>
    <ligand>
        <name>Mg(2+)</name>
        <dbReference type="ChEBI" id="CHEBI:18420"/>
        <note>catalytic</note>
    </ligand>
</feature>
<feature type="domain" description="RNase E/G thioredoxin-like" evidence="11">
    <location>
        <begin position="550"/>
        <end position="635"/>
    </location>
</feature>
<dbReference type="Pfam" id="PF20833">
    <property type="entry name" value="RNase_E_G_Thio"/>
    <property type="match status" value="1"/>
</dbReference>
<evidence type="ECO:0000256" key="4">
    <source>
        <dbReference type="ARBA" id="ARBA00022759"/>
    </source>
</evidence>